<protein>
    <recommendedName>
        <fullName evidence="3">Phosducin domain-containing protein</fullName>
    </recommendedName>
</protein>
<dbReference type="SUPFAM" id="SSF52833">
    <property type="entry name" value="Thioredoxin-like"/>
    <property type="match status" value="1"/>
</dbReference>
<evidence type="ECO:0000313" key="4">
    <source>
        <dbReference type="EMBL" id="TPX35475.1"/>
    </source>
</evidence>
<dbReference type="Proteomes" id="UP000319731">
    <property type="component" value="Unassembled WGS sequence"/>
</dbReference>
<dbReference type="STRING" id="1806994.A0A507CD41"/>
<comment type="caution">
    <text evidence="4">The sequence shown here is derived from an EMBL/GenBank/DDBJ whole genome shotgun (WGS) entry which is preliminary data.</text>
</comment>
<feature type="domain" description="Phosducin" evidence="3">
    <location>
        <begin position="57"/>
        <end position="182"/>
    </location>
</feature>
<evidence type="ECO:0000256" key="1">
    <source>
        <dbReference type="ARBA" id="ARBA00009686"/>
    </source>
</evidence>
<dbReference type="GO" id="GO:0005737">
    <property type="term" value="C:cytoplasm"/>
    <property type="evidence" value="ECO:0007669"/>
    <property type="project" value="TreeGrafter"/>
</dbReference>
<gene>
    <name evidence="4" type="ORF">SmJEL517_g02158</name>
</gene>
<dbReference type="PANTHER" id="PTHR45809:SF3">
    <property type="entry name" value="VIRAL IAP-ASSOCIATED FACTOR HOMOLOG"/>
    <property type="match status" value="1"/>
</dbReference>
<comment type="similarity">
    <text evidence="1">Belongs to the phosducin family.</text>
</comment>
<dbReference type="InterPro" id="IPR036249">
    <property type="entry name" value="Thioredoxin-like_sf"/>
</dbReference>
<dbReference type="RefSeq" id="XP_031025948.1">
    <property type="nucleotide sequence ID" value="XM_031168086.1"/>
</dbReference>
<evidence type="ECO:0000259" key="3">
    <source>
        <dbReference type="Pfam" id="PF02114"/>
    </source>
</evidence>
<dbReference type="Pfam" id="PF02114">
    <property type="entry name" value="Phosducin"/>
    <property type="match status" value="1"/>
</dbReference>
<reference evidence="4 5" key="1">
    <citation type="journal article" date="2019" name="Sci. Rep.">
        <title>Comparative genomics of chytrid fungi reveal insights into the obligate biotrophic and pathogenic lifestyle of Synchytrium endobioticum.</title>
        <authorList>
            <person name="van de Vossenberg B.T.L.H."/>
            <person name="Warris S."/>
            <person name="Nguyen H.D.T."/>
            <person name="van Gent-Pelzer M.P.E."/>
            <person name="Joly D.L."/>
            <person name="van de Geest H.C."/>
            <person name="Bonants P.J.M."/>
            <person name="Smith D.S."/>
            <person name="Levesque C.A."/>
            <person name="van der Lee T.A.J."/>
        </authorList>
    </citation>
    <scope>NUCLEOTIDE SEQUENCE [LARGE SCALE GENOMIC DNA]</scope>
    <source>
        <strain evidence="4 5">JEL517</strain>
    </source>
</reference>
<dbReference type="AlphaFoldDB" id="A0A507CD41"/>
<feature type="compositionally biased region" description="Acidic residues" evidence="2">
    <location>
        <begin position="210"/>
        <end position="221"/>
    </location>
</feature>
<evidence type="ECO:0000313" key="5">
    <source>
        <dbReference type="Proteomes" id="UP000319731"/>
    </source>
</evidence>
<dbReference type="InterPro" id="IPR051498">
    <property type="entry name" value="Phosducin-like_chap/apop_reg"/>
</dbReference>
<evidence type="ECO:0000256" key="2">
    <source>
        <dbReference type="SAM" id="MobiDB-lite"/>
    </source>
</evidence>
<dbReference type="InterPro" id="IPR024253">
    <property type="entry name" value="Phosducin_thioredoxin-like_dom"/>
</dbReference>
<dbReference type="EMBL" id="QEAO01000008">
    <property type="protein sequence ID" value="TPX35475.1"/>
    <property type="molecule type" value="Genomic_DNA"/>
</dbReference>
<feature type="region of interest" description="Disordered" evidence="2">
    <location>
        <begin position="210"/>
        <end position="242"/>
    </location>
</feature>
<keyword evidence="5" id="KW-1185">Reference proteome</keyword>
<dbReference type="OrthoDB" id="45518at2759"/>
<dbReference type="Gene3D" id="3.40.30.10">
    <property type="entry name" value="Glutaredoxin"/>
    <property type="match status" value="1"/>
</dbReference>
<proteinExistence type="inferred from homology"/>
<accession>A0A507CD41</accession>
<sequence>MAAAEDQDTEWNDILREKGILPQKPKELELTEDDILAMVDQAVSAKYHGKALEDRTLDELDELEDEEDERVLMAYRKQRLAEMAAYTKTAKYGSVTQISKPDWPTEVTEACKTVPVIIHLFQTHVMASRVLAAKLDTIARKYPASKFLKIVADACIENYPDRNVPTLLIYADGDLKRQLVGIEMMGGSNGTLRELEMILAASKSFELMDDEDVGRNDDEDENKNLRSGVKQLTGDDDDLDWD</sequence>
<dbReference type="PANTHER" id="PTHR45809">
    <property type="entry name" value="VIRAL IAP-ASSOCIATED FACTOR HOMOLOG"/>
    <property type="match status" value="1"/>
</dbReference>
<dbReference type="GeneID" id="42003383"/>
<name>A0A507CD41_9FUNG</name>
<dbReference type="GO" id="GO:0006457">
    <property type="term" value="P:protein folding"/>
    <property type="evidence" value="ECO:0007669"/>
    <property type="project" value="TreeGrafter"/>
</dbReference>
<organism evidence="4 5">
    <name type="scientific">Synchytrium microbalum</name>
    <dbReference type="NCBI Taxonomy" id="1806994"/>
    <lineage>
        <taxon>Eukaryota</taxon>
        <taxon>Fungi</taxon>
        <taxon>Fungi incertae sedis</taxon>
        <taxon>Chytridiomycota</taxon>
        <taxon>Chytridiomycota incertae sedis</taxon>
        <taxon>Chytridiomycetes</taxon>
        <taxon>Synchytriales</taxon>
        <taxon>Synchytriaceae</taxon>
        <taxon>Synchytrium</taxon>
    </lineage>
</organism>